<organism evidence="1 2">
    <name type="scientific">Actinomadura gamaensis</name>
    <dbReference type="NCBI Taxonomy" id="1763541"/>
    <lineage>
        <taxon>Bacteria</taxon>
        <taxon>Bacillati</taxon>
        <taxon>Actinomycetota</taxon>
        <taxon>Actinomycetes</taxon>
        <taxon>Streptosporangiales</taxon>
        <taxon>Thermomonosporaceae</taxon>
        <taxon>Actinomadura</taxon>
    </lineage>
</organism>
<protein>
    <submittedName>
        <fullName evidence="1">XRE family transcriptional regulator</fullName>
    </submittedName>
</protein>
<sequence length="243" mass="27126">MNDLLRSALADARLTHDQVAHRLGVDPKTVRRWIDGRVPYPRHRRNLAELLKLDEVLIWPNLAARNPAPEPPPVVILGAYPHRWAVPRAVWLRHFESARREIDILAYASLFLAEDTGIVRVLAERARAGVRVRLLLGDPDGAHIRERGSDERVGDSLSAKIRNALVLYASLRDSPNVEIRLHDTVLYNSIYRADDDLLINNHAYGVAASDAPVLHVRHTTDGDLAGTYLASLAHVWSSAEPAV</sequence>
<dbReference type="RefSeq" id="WP_378254979.1">
    <property type="nucleotide sequence ID" value="NZ_JBHSIT010000003.1"/>
</dbReference>
<dbReference type="Gene3D" id="3.30.870.10">
    <property type="entry name" value="Endonuclease Chain A"/>
    <property type="match status" value="1"/>
</dbReference>
<dbReference type="Proteomes" id="UP001595872">
    <property type="component" value="Unassembled WGS sequence"/>
</dbReference>
<keyword evidence="2" id="KW-1185">Reference proteome</keyword>
<accession>A0ABV9TXV5</accession>
<dbReference type="InterPro" id="IPR010982">
    <property type="entry name" value="Lambda_DNA-bd_dom_sf"/>
</dbReference>
<dbReference type="SUPFAM" id="SSF56024">
    <property type="entry name" value="Phospholipase D/nuclease"/>
    <property type="match status" value="1"/>
</dbReference>
<comment type="caution">
    <text evidence="1">The sequence shown here is derived from an EMBL/GenBank/DDBJ whole genome shotgun (WGS) entry which is preliminary data.</text>
</comment>
<proteinExistence type="predicted"/>
<dbReference type="Gene3D" id="1.10.260.40">
    <property type="entry name" value="lambda repressor-like DNA-binding domains"/>
    <property type="match status" value="1"/>
</dbReference>
<gene>
    <name evidence="1" type="ORF">ACFPCY_13810</name>
</gene>
<evidence type="ECO:0000313" key="1">
    <source>
        <dbReference type="EMBL" id="MFC4908404.1"/>
    </source>
</evidence>
<name>A0ABV9TXV5_9ACTN</name>
<reference evidence="2" key="1">
    <citation type="journal article" date="2019" name="Int. J. Syst. Evol. Microbiol.">
        <title>The Global Catalogue of Microorganisms (GCM) 10K type strain sequencing project: providing services to taxonomists for standard genome sequencing and annotation.</title>
        <authorList>
            <consortium name="The Broad Institute Genomics Platform"/>
            <consortium name="The Broad Institute Genome Sequencing Center for Infectious Disease"/>
            <person name="Wu L."/>
            <person name="Ma J."/>
        </authorList>
    </citation>
    <scope>NUCLEOTIDE SEQUENCE [LARGE SCALE GENOMIC DNA]</scope>
    <source>
        <strain evidence="2">KLKA75</strain>
    </source>
</reference>
<dbReference type="EMBL" id="JBHSIT010000003">
    <property type="protein sequence ID" value="MFC4908404.1"/>
    <property type="molecule type" value="Genomic_DNA"/>
</dbReference>
<evidence type="ECO:0000313" key="2">
    <source>
        <dbReference type="Proteomes" id="UP001595872"/>
    </source>
</evidence>